<keyword evidence="2" id="KW-0378">Hydrolase</keyword>
<dbReference type="AlphaFoldDB" id="D9WBK2"/>
<reference evidence="11 12" key="1">
    <citation type="submission" date="2009-02" db="EMBL/GenBank/DDBJ databases">
        <title>Annotation of Streptomyces hygroscopicus strain ATCC 53653.</title>
        <authorList>
            <consortium name="The Broad Institute Genome Sequencing Platform"/>
            <consortium name="Broad Institute Microbial Sequencing Center"/>
            <person name="Fischbach M."/>
            <person name="Godfrey P."/>
            <person name="Ward D."/>
            <person name="Young S."/>
            <person name="Zeng Q."/>
            <person name="Koehrsen M."/>
            <person name="Alvarado L."/>
            <person name="Berlin A.M."/>
            <person name="Bochicchio J."/>
            <person name="Borenstein D."/>
            <person name="Chapman S.B."/>
            <person name="Chen Z."/>
            <person name="Engels R."/>
            <person name="Freedman E."/>
            <person name="Gellesch M."/>
            <person name="Goldberg J."/>
            <person name="Griggs A."/>
            <person name="Gujja S."/>
            <person name="Heilman E.R."/>
            <person name="Heiman D.I."/>
            <person name="Hepburn T.A."/>
            <person name="Howarth C."/>
            <person name="Jen D."/>
            <person name="Larson L."/>
            <person name="Lewis B."/>
            <person name="Mehta T."/>
            <person name="Park D."/>
            <person name="Pearson M."/>
            <person name="Richards J."/>
            <person name="Roberts A."/>
            <person name="Saif S."/>
            <person name="Shea T.D."/>
            <person name="Shenoy N."/>
            <person name="Sisk P."/>
            <person name="Stolte C."/>
            <person name="Sykes S.N."/>
            <person name="Thomson T."/>
            <person name="Walk T."/>
            <person name="White J."/>
            <person name="Yandava C."/>
            <person name="Straight P."/>
            <person name="Clardy J."/>
            <person name="Hung D."/>
            <person name="Kolter R."/>
            <person name="Mekalanos J."/>
            <person name="Walker S."/>
            <person name="Walsh C.T."/>
            <person name="Wieland-Brown L.C."/>
            <person name="Haas B."/>
            <person name="Nusbaum C."/>
            <person name="Birren B."/>
        </authorList>
    </citation>
    <scope>NUCLEOTIDE SEQUENCE [LARGE SCALE GENOMIC DNA]</scope>
    <source>
        <strain evidence="11 12">ATCC 53653</strain>
    </source>
</reference>
<keyword evidence="4" id="KW-0067">ATP-binding</keyword>
<protein>
    <recommendedName>
        <fullName evidence="7">DNA 3'-5' helicase</fullName>
        <ecNumber evidence="7">5.6.2.4</ecNumber>
    </recommendedName>
</protein>
<keyword evidence="3 11" id="KW-0347">Helicase</keyword>
<dbReference type="GO" id="GO:0005524">
    <property type="term" value="F:ATP binding"/>
    <property type="evidence" value="ECO:0007669"/>
    <property type="project" value="UniProtKB-KW"/>
</dbReference>
<dbReference type="STRING" id="457427.SSOG_04672"/>
<evidence type="ECO:0000256" key="4">
    <source>
        <dbReference type="ARBA" id="ARBA00022840"/>
    </source>
</evidence>
<dbReference type="EC" id="5.6.2.4" evidence="7"/>
<feature type="domain" description="UvrD-like helicase ATP-binding" evidence="9">
    <location>
        <begin position="215"/>
        <end position="263"/>
    </location>
</feature>
<gene>
    <name evidence="11" type="ORF">SSOG_04672</name>
</gene>
<evidence type="ECO:0000256" key="8">
    <source>
        <dbReference type="ARBA" id="ARBA00048988"/>
    </source>
</evidence>
<keyword evidence="5" id="KW-0413">Isomerase</keyword>
<proteinExistence type="predicted"/>
<dbReference type="GO" id="GO:0016887">
    <property type="term" value="F:ATP hydrolysis activity"/>
    <property type="evidence" value="ECO:0007669"/>
    <property type="project" value="RHEA"/>
</dbReference>
<dbReference type="Proteomes" id="UP000003963">
    <property type="component" value="Unassembled WGS sequence"/>
</dbReference>
<evidence type="ECO:0000259" key="9">
    <source>
        <dbReference type="Pfam" id="PF00580"/>
    </source>
</evidence>
<evidence type="ECO:0000313" key="11">
    <source>
        <dbReference type="EMBL" id="EFL24958.1"/>
    </source>
</evidence>
<dbReference type="SUPFAM" id="SSF52540">
    <property type="entry name" value="P-loop containing nucleoside triphosphate hydrolases"/>
    <property type="match status" value="1"/>
</dbReference>
<dbReference type="PANTHER" id="PTHR11070">
    <property type="entry name" value="UVRD / RECB / PCRA DNA HELICASE FAMILY MEMBER"/>
    <property type="match status" value="1"/>
</dbReference>
<dbReference type="InterPro" id="IPR014016">
    <property type="entry name" value="UvrD-like_ATP-bd"/>
</dbReference>
<comment type="catalytic activity">
    <reaction evidence="6">
        <text>Couples ATP hydrolysis with the unwinding of duplex DNA by translocating in the 3'-5' direction.</text>
        <dbReference type="EC" id="5.6.2.4"/>
    </reaction>
</comment>
<dbReference type="GO" id="GO:0031297">
    <property type="term" value="P:replication fork processing"/>
    <property type="evidence" value="ECO:0007669"/>
    <property type="project" value="TreeGrafter"/>
</dbReference>
<dbReference type="InterPro" id="IPR000212">
    <property type="entry name" value="DNA_helicase_UvrD/REP"/>
</dbReference>
<dbReference type="GO" id="GO:0003677">
    <property type="term" value="F:DNA binding"/>
    <property type="evidence" value="ECO:0007669"/>
    <property type="project" value="InterPro"/>
</dbReference>
<dbReference type="InterPro" id="IPR014017">
    <property type="entry name" value="DNA_helicase_UvrD-like_C"/>
</dbReference>
<evidence type="ECO:0000256" key="1">
    <source>
        <dbReference type="ARBA" id="ARBA00022741"/>
    </source>
</evidence>
<evidence type="ECO:0000313" key="12">
    <source>
        <dbReference type="Proteomes" id="UP000003963"/>
    </source>
</evidence>
<keyword evidence="12" id="KW-1185">Reference proteome</keyword>
<organism evidence="11 12">
    <name type="scientific">Streptomyces himastatinicus ATCC 53653</name>
    <dbReference type="NCBI Taxonomy" id="457427"/>
    <lineage>
        <taxon>Bacteria</taxon>
        <taxon>Bacillati</taxon>
        <taxon>Actinomycetota</taxon>
        <taxon>Actinomycetes</taxon>
        <taxon>Kitasatosporales</taxon>
        <taxon>Streptomycetaceae</taxon>
        <taxon>Streptomyces</taxon>
        <taxon>Streptomyces violaceusniger group</taxon>
    </lineage>
</organism>
<comment type="catalytic activity">
    <reaction evidence="8">
        <text>ATP + H2O = ADP + phosphate + H(+)</text>
        <dbReference type="Rhea" id="RHEA:13065"/>
        <dbReference type="ChEBI" id="CHEBI:15377"/>
        <dbReference type="ChEBI" id="CHEBI:15378"/>
        <dbReference type="ChEBI" id="CHEBI:30616"/>
        <dbReference type="ChEBI" id="CHEBI:43474"/>
        <dbReference type="ChEBI" id="CHEBI:456216"/>
        <dbReference type="EC" id="5.6.2.4"/>
    </reaction>
</comment>
<accession>D9WBK2</accession>
<sequence length="504" mass="55114">MGRCSSFYRPPPTEPLLHTPTHEQMHAADAFRSGRHLALQAGAGTGKTSTLCLLAAGTSRRGRYLAFNKDIAHDAARRFPPTVQCRTAHATAFAALGHRYANRLNSPRQPAWKTGQALGIVRPMRIGDRELSQRTLSHNVLRTVTRFCYSVDSAPARHHVPRLRGLDLPADHRQFADLVLPFAAKAWADLQCPDHGVVRFEHDHYLKMWALTRPKIEADFLFLDEAQDTNPVLEQVFTAQRDHAQLVMVGDSAQAIYGWRGAQDVMTGFEAEHLTLTQSFRFGPQIAEEANRWLALADAPIRLTGTTSIPAEVGNVDQPDAVLCRTNIGAMTEVMRLLGSGLRVALTRGGQQLAALALAARDLKEGRRTHHPELVLFPSWGDLQDYSTYDPAGRDLQPFVDLVDTHGPDAILAAVAELTDETCADVTVSTAHKAKGREWPTVKIGNDFPQPNEVEAKASATDQAPAQVSDADARLAYVAVTRARHQLDLGGLAWSAAAQQAGDG</sequence>
<dbReference type="GO" id="GO:0000724">
    <property type="term" value="P:double-strand break repair via homologous recombination"/>
    <property type="evidence" value="ECO:0007669"/>
    <property type="project" value="TreeGrafter"/>
</dbReference>
<feature type="domain" description="UvrD-like helicase C-terminal" evidence="10">
    <location>
        <begin position="424"/>
        <end position="487"/>
    </location>
</feature>
<dbReference type="HOGENOM" id="CLU_023291_1_0_11"/>
<dbReference type="Pfam" id="PF13361">
    <property type="entry name" value="UvrD_C"/>
    <property type="match status" value="1"/>
</dbReference>
<evidence type="ECO:0000256" key="5">
    <source>
        <dbReference type="ARBA" id="ARBA00023235"/>
    </source>
</evidence>
<dbReference type="InterPro" id="IPR027417">
    <property type="entry name" value="P-loop_NTPase"/>
</dbReference>
<evidence type="ECO:0000256" key="7">
    <source>
        <dbReference type="ARBA" id="ARBA00034808"/>
    </source>
</evidence>
<dbReference type="GO" id="GO:0043138">
    <property type="term" value="F:3'-5' DNA helicase activity"/>
    <property type="evidence" value="ECO:0007669"/>
    <property type="project" value="UniProtKB-EC"/>
</dbReference>
<evidence type="ECO:0000256" key="6">
    <source>
        <dbReference type="ARBA" id="ARBA00034617"/>
    </source>
</evidence>
<dbReference type="Pfam" id="PF00580">
    <property type="entry name" value="UvrD-helicase"/>
    <property type="match status" value="1"/>
</dbReference>
<evidence type="ECO:0000256" key="3">
    <source>
        <dbReference type="ARBA" id="ARBA00022806"/>
    </source>
</evidence>
<name>D9WBK2_9ACTN</name>
<evidence type="ECO:0000259" key="10">
    <source>
        <dbReference type="Pfam" id="PF13361"/>
    </source>
</evidence>
<keyword evidence="1" id="KW-0547">Nucleotide-binding</keyword>
<dbReference type="PANTHER" id="PTHR11070:SF30">
    <property type="entry name" value="F-BOX DNA HELICASE 1"/>
    <property type="match status" value="1"/>
</dbReference>
<dbReference type="Gene3D" id="3.40.50.300">
    <property type="entry name" value="P-loop containing nucleotide triphosphate hydrolases"/>
    <property type="match status" value="2"/>
</dbReference>
<evidence type="ECO:0000256" key="2">
    <source>
        <dbReference type="ARBA" id="ARBA00022801"/>
    </source>
</evidence>
<dbReference type="EMBL" id="GG657754">
    <property type="protein sequence ID" value="EFL24958.1"/>
    <property type="molecule type" value="Genomic_DNA"/>
</dbReference>